<gene>
    <name evidence="1" type="ORF">NCTC13098_00654</name>
</gene>
<dbReference type="AlphaFoldDB" id="A0A3P8JCA7"/>
<proteinExistence type="predicted"/>
<name>A0A3P8JCA7_RAOTE</name>
<sequence>MEQADCRFQTQVRKVQVEARQIRRHTQTFIDIHQVRQAANVKIFIILQAFFQGDDAR</sequence>
<dbReference type="Proteomes" id="UP000274346">
    <property type="component" value="Chromosome"/>
</dbReference>
<evidence type="ECO:0000313" key="2">
    <source>
        <dbReference type="Proteomes" id="UP000274346"/>
    </source>
</evidence>
<reference evidence="1 2" key="1">
    <citation type="submission" date="2018-12" db="EMBL/GenBank/DDBJ databases">
        <authorList>
            <consortium name="Pathogen Informatics"/>
        </authorList>
    </citation>
    <scope>NUCLEOTIDE SEQUENCE [LARGE SCALE GENOMIC DNA]</scope>
    <source>
        <strain evidence="1 2">NCTC13098</strain>
    </source>
</reference>
<evidence type="ECO:0000313" key="1">
    <source>
        <dbReference type="EMBL" id="VDR24368.1"/>
    </source>
</evidence>
<dbReference type="KEGG" id="rtg:NCTC13098_00654"/>
<dbReference type="EMBL" id="LR131271">
    <property type="protein sequence ID" value="VDR24368.1"/>
    <property type="molecule type" value="Genomic_DNA"/>
</dbReference>
<protein>
    <submittedName>
        <fullName evidence="1">Uncharacterized protein</fullName>
    </submittedName>
</protein>
<organism evidence="1 2">
    <name type="scientific">Raoultella terrigena</name>
    <name type="common">Klebsiella terrigena</name>
    <dbReference type="NCBI Taxonomy" id="577"/>
    <lineage>
        <taxon>Bacteria</taxon>
        <taxon>Pseudomonadati</taxon>
        <taxon>Pseudomonadota</taxon>
        <taxon>Gammaproteobacteria</taxon>
        <taxon>Enterobacterales</taxon>
        <taxon>Enterobacteriaceae</taxon>
        <taxon>Klebsiella/Raoultella group</taxon>
        <taxon>Raoultella</taxon>
    </lineage>
</organism>
<accession>A0A3P8JCA7</accession>